<name>A0A5J5EH23_9PEZI</name>
<dbReference type="GO" id="GO:0005737">
    <property type="term" value="C:cytoplasm"/>
    <property type="evidence" value="ECO:0007669"/>
    <property type="project" value="TreeGrafter"/>
</dbReference>
<dbReference type="GO" id="GO:0005634">
    <property type="term" value="C:nucleus"/>
    <property type="evidence" value="ECO:0007669"/>
    <property type="project" value="TreeGrafter"/>
</dbReference>
<keyword evidence="1" id="KW-0694">RNA-binding</keyword>
<dbReference type="InterPro" id="IPR014720">
    <property type="entry name" value="dsRBD_dom"/>
</dbReference>
<evidence type="ECO:0000256" key="1">
    <source>
        <dbReference type="ARBA" id="ARBA00022884"/>
    </source>
</evidence>
<reference evidence="4 5" key="1">
    <citation type="submission" date="2019-09" db="EMBL/GenBank/DDBJ databases">
        <title>Draft genome of the ectomycorrhizal ascomycete Sphaerosporella brunnea.</title>
        <authorList>
            <consortium name="DOE Joint Genome Institute"/>
            <person name="Benucci G.M."/>
            <person name="Marozzi G."/>
            <person name="Antonielli L."/>
            <person name="Sanchez S."/>
            <person name="Marco P."/>
            <person name="Wang X."/>
            <person name="Falini L.B."/>
            <person name="Barry K."/>
            <person name="Haridas S."/>
            <person name="Lipzen A."/>
            <person name="Labutti K."/>
            <person name="Grigoriev I.V."/>
            <person name="Murat C."/>
            <person name="Martin F."/>
            <person name="Albertini E."/>
            <person name="Donnini D."/>
            <person name="Bonito G."/>
        </authorList>
    </citation>
    <scope>NUCLEOTIDE SEQUENCE [LARGE SCALE GENOMIC DNA]</scope>
    <source>
        <strain evidence="4 5">Sb_GMNB300</strain>
    </source>
</reference>
<evidence type="ECO:0000313" key="4">
    <source>
        <dbReference type="EMBL" id="KAA8894397.1"/>
    </source>
</evidence>
<evidence type="ECO:0000256" key="2">
    <source>
        <dbReference type="SAM" id="MobiDB-lite"/>
    </source>
</evidence>
<keyword evidence="5" id="KW-1185">Reference proteome</keyword>
<feature type="domain" description="DRBM" evidence="3">
    <location>
        <begin position="123"/>
        <end position="193"/>
    </location>
</feature>
<feature type="domain" description="DRBM" evidence="3">
    <location>
        <begin position="13"/>
        <end position="92"/>
    </location>
</feature>
<feature type="non-terminal residue" evidence="4">
    <location>
        <position position="309"/>
    </location>
</feature>
<dbReference type="EMBL" id="VXIS01000342">
    <property type="protein sequence ID" value="KAA8894397.1"/>
    <property type="molecule type" value="Genomic_DNA"/>
</dbReference>
<dbReference type="SMART" id="SM00358">
    <property type="entry name" value="DSRM"/>
    <property type="match status" value="2"/>
</dbReference>
<dbReference type="PANTHER" id="PTHR46205:SF3">
    <property type="entry name" value="LOQUACIOUS, ISOFORM B"/>
    <property type="match status" value="1"/>
</dbReference>
<dbReference type="InterPro" id="IPR051247">
    <property type="entry name" value="RLC_Component"/>
</dbReference>
<dbReference type="GO" id="GO:0070578">
    <property type="term" value="C:RISC-loading complex"/>
    <property type="evidence" value="ECO:0007669"/>
    <property type="project" value="TreeGrafter"/>
</dbReference>
<protein>
    <recommendedName>
        <fullName evidence="3">DRBM domain-containing protein</fullName>
    </recommendedName>
</protein>
<feature type="region of interest" description="Disordered" evidence="2">
    <location>
        <begin position="195"/>
        <end position="223"/>
    </location>
</feature>
<evidence type="ECO:0000259" key="3">
    <source>
        <dbReference type="SMART" id="SM00358"/>
    </source>
</evidence>
<dbReference type="GO" id="GO:0070920">
    <property type="term" value="P:regulation of regulatory ncRNA processing"/>
    <property type="evidence" value="ECO:0007669"/>
    <property type="project" value="TreeGrafter"/>
</dbReference>
<dbReference type="Pfam" id="PF00035">
    <property type="entry name" value="dsrm"/>
    <property type="match status" value="1"/>
</dbReference>
<dbReference type="GO" id="GO:0035197">
    <property type="term" value="F:siRNA binding"/>
    <property type="evidence" value="ECO:0007669"/>
    <property type="project" value="TreeGrafter"/>
</dbReference>
<dbReference type="PANTHER" id="PTHR46205">
    <property type="entry name" value="LOQUACIOUS, ISOFORM B"/>
    <property type="match status" value="1"/>
</dbReference>
<dbReference type="InParanoid" id="A0A5J5EH23"/>
<evidence type="ECO:0000313" key="5">
    <source>
        <dbReference type="Proteomes" id="UP000326924"/>
    </source>
</evidence>
<dbReference type="Proteomes" id="UP000326924">
    <property type="component" value="Unassembled WGS sequence"/>
</dbReference>
<accession>A0A5J5EH23</accession>
<dbReference type="GO" id="GO:0030422">
    <property type="term" value="P:siRNA processing"/>
    <property type="evidence" value="ECO:0007669"/>
    <property type="project" value="TreeGrafter"/>
</dbReference>
<dbReference type="GO" id="GO:0016442">
    <property type="term" value="C:RISC complex"/>
    <property type="evidence" value="ECO:0007669"/>
    <property type="project" value="TreeGrafter"/>
</dbReference>
<dbReference type="SUPFAM" id="SSF54768">
    <property type="entry name" value="dsRNA-binding domain-like"/>
    <property type="match status" value="1"/>
</dbReference>
<dbReference type="Gene3D" id="3.30.160.20">
    <property type="match status" value="1"/>
</dbReference>
<gene>
    <name evidence="4" type="ORF">FN846DRAFT_750322</name>
</gene>
<proteinExistence type="predicted"/>
<feature type="non-terminal residue" evidence="4">
    <location>
        <position position="1"/>
    </location>
</feature>
<dbReference type="OrthoDB" id="5222339at2759"/>
<sequence length="309" mass="33924">EPIVISTSITTQYVKELHELLQSASYSPYSIASDWIYTDAETENGLPGFTVQVRLKSKVNDAVIKEFAPDRCFPTKKLAKEVSAGVALEYLKELPDEVAQLPKAESSDAGSMRSDDPQESVNWVGMLQDFCQQRGALPLYTFFQPSKAHQQFSCEITGVPSVQTKVFGSKAMYYRNKKIAKVQAAKAAMLYLNENPQPIPPKSPRGRAGSNRSGQSAGKAPPGSIIKVPATIGVVEKVSRICPQLGLSLPDYAFYQDPNAPSLFDVSAIVRRGGDKKDARFGRLRGKLGKKNAKEHMAAAIFRWLHTEA</sequence>
<dbReference type="GO" id="GO:0003725">
    <property type="term" value="F:double-stranded RNA binding"/>
    <property type="evidence" value="ECO:0007669"/>
    <property type="project" value="TreeGrafter"/>
</dbReference>
<comment type="caution">
    <text evidence="4">The sequence shown here is derived from an EMBL/GenBank/DDBJ whole genome shotgun (WGS) entry which is preliminary data.</text>
</comment>
<organism evidence="4 5">
    <name type="scientific">Sphaerosporella brunnea</name>
    <dbReference type="NCBI Taxonomy" id="1250544"/>
    <lineage>
        <taxon>Eukaryota</taxon>
        <taxon>Fungi</taxon>
        <taxon>Dikarya</taxon>
        <taxon>Ascomycota</taxon>
        <taxon>Pezizomycotina</taxon>
        <taxon>Pezizomycetes</taxon>
        <taxon>Pezizales</taxon>
        <taxon>Pyronemataceae</taxon>
        <taxon>Sphaerosporella</taxon>
    </lineage>
</organism>
<dbReference type="AlphaFoldDB" id="A0A5J5EH23"/>